<sequence>MTVSTPSRRIDSATNLEFTPPRTEPRTPSFLRSSSRRRNHIDPPSPTWEPHSLLTPSRRLAPDLRGSLLRRHHTTQVDSFSPSRDDTIGQLSDILSPLRRTQSSVDPNRQKQQHSAPSSLLAASTTEEQRQFPWTHKDWMSLSSYYESLGRNIKKTVNVFYRHESLQTSPSTNGSQEIEEKWSEEFIRWRVYCLDVVRRRHRDSLEHRVQVYEERKRKRDQSSLDSATNTSKNIINNLDAGEQQEDNEEDEQQLLSTPKRRRTTRNEDESQPPSSSSSFLRTPRRRRAASAAQQRV</sequence>
<accession>A0A068RN24</accession>
<dbReference type="AlphaFoldDB" id="A0A068RN24"/>
<feature type="compositionally biased region" description="Acidic residues" evidence="1">
    <location>
        <begin position="242"/>
        <end position="252"/>
    </location>
</feature>
<evidence type="ECO:0000313" key="2">
    <source>
        <dbReference type="EMBL" id="CDH51404.1"/>
    </source>
</evidence>
<feature type="compositionally biased region" description="Low complexity" evidence="1">
    <location>
        <begin position="115"/>
        <end position="124"/>
    </location>
</feature>
<protein>
    <submittedName>
        <fullName evidence="2">Uncharacterized protein</fullName>
    </submittedName>
</protein>
<dbReference type="VEuPathDB" id="FungiDB:LCOR_03014.1"/>
<feature type="region of interest" description="Disordered" evidence="1">
    <location>
        <begin position="99"/>
        <end position="127"/>
    </location>
</feature>
<dbReference type="EMBL" id="CBTN010000009">
    <property type="protein sequence ID" value="CDH51404.1"/>
    <property type="molecule type" value="Genomic_DNA"/>
</dbReference>
<proteinExistence type="predicted"/>
<feature type="region of interest" description="Disordered" evidence="1">
    <location>
        <begin position="1"/>
        <end position="54"/>
    </location>
</feature>
<feature type="region of interest" description="Disordered" evidence="1">
    <location>
        <begin position="213"/>
        <end position="296"/>
    </location>
</feature>
<gene>
    <name evidence="2" type="ORF">LCOR_03014.1</name>
</gene>
<dbReference type="Proteomes" id="UP000027586">
    <property type="component" value="Unassembled WGS sequence"/>
</dbReference>
<dbReference type="OrthoDB" id="2275951at2759"/>
<comment type="caution">
    <text evidence="2">The sequence shown here is derived from an EMBL/GenBank/DDBJ whole genome shotgun (WGS) entry which is preliminary data.</text>
</comment>
<feature type="compositionally biased region" description="Polar residues" evidence="1">
    <location>
        <begin position="223"/>
        <end position="236"/>
    </location>
</feature>
<reference evidence="2" key="1">
    <citation type="submission" date="2013-08" db="EMBL/GenBank/DDBJ databases">
        <title>Gene expansion shapes genome architecture in the human pathogen Lichtheimia corymbifera: an evolutionary genomics analysis in the ancient terrestrial Mucorales (Mucoromycotina).</title>
        <authorList>
            <person name="Schwartze V.U."/>
            <person name="Winter S."/>
            <person name="Shelest E."/>
            <person name="Marcet-Houben M."/>
            <person name="Horn F."/>
            <person name="Wehner S."/>
            <person name="Hoffmann K."/>
            <person name="Riege K."/>
            <person name="Sammeth M."/>
            <person name="Nowrousian M."/>
            <person name="Valiante V."/>
            <person name="Linde J."/>
            <person name="Jacobsen I.D."/>
            <person name="Marz M."/>
            <person name="Brakhage A.A."/>
            <person name="Gabaldon T."/>
            <person name="Bocker S."/>
            <person name="Voigt K."/>
        </authorList>
    </citation>
    <scope>NUCLEOTIDE SEQUENCE [LARGE SCALE GENOMIC DNA]</scope>
    <source>
        <strain evidence="2">FSU 9682</strain>
    </source>
</reference>
<organism evidence="2 3">
    <name type="scientific">Lichtheimia corymbifera JMRC:FSU:9682</name>
    <dbReference type="NCBI Taxonomy" id="1263082"/>
    <lineage>
        <taxon>Eukaryota</taxon>
        <taxon>Fungi</taxon>
        <taxon>Fungi incertae sedis</taxon>
        <taxon>Mucoromycota</taxon>
        <taxon>Mucoromycotina</taxon>
        <taxon>Mucoromycetes</taxon>
        <taxon>Mucorales</taxon>
        <taxon>Lichtheimiaceae</taxon>
        <taxon>Lichtheimia</taxon>
    </lineage>
</organism>
<evidence type="ECO:0000256" key="1">
    <source>
        <dbReference type="SAM" id="MobiDB-lite"/>
    </source>
</evidence>
<feature type="compositionally biased region" description="Polar residues" evidence="1">
    <location>
        <begin position="1"/>
        <end position="17"/>
    </location>
</feature>
<feature type="compositionally biased region" description="Low complexity" evidence="1">
    <location>
        <begin position="271"/>
        <end position="281"/>
    </location>
</feature>
<evidence type="ECO:0000313" key="3">
    <source>
        <dbReference type="Proteomes" id="UP000027586"/>
    </source>
</evidence>
<keyword evidence="3" id="KW-1185">Reference proteome</keyword>
<name>A0A068RN24_9FUNG</name>